<evidence type="ECO:0000256" key="9">
    <source>
        <dbReference type="PROSITE-ProRule" id="PRU01363"/>
    </source>
</evidence>
<dbReference type="Gene3D" id="3.40.50.720">
    <property type="entry name" value="NAD(P)-binding Rossmann-like Domain"/>
    <property type="match status" value="1"/>
</dbReference>
<dbReference type="GO" id="GO:0016491">
    <property type="term" value="F:oxidoreductase activity"/>
    <property type="evidence" value="ECO:0007669"/>
    <property type="project" value="UniProtKB-KW"/>
</dbReference>
<dbReference type="Pfam" id="PF00109">
    <property type="entry name" value="ketoacyl-synt"/>
    <property type="match status" value="1"/>
</dbReference>
<dbReference type="SMART" id="SM00825">
    <property type="entry name" value="PKS_KS"/>
    <property type="match status" value="1"/>
</dbReference>
<dbReference type="InterPro" id="IPR014043">
    <property type="entry name" value="Acyl_transferase_dom"/>
</dbReference>
<dbReference type="GO" id="GO:0031177">
    <property type="term" value="F:phosphopantetheine binding"/>
    <property type="evidence" value="ECO:0007669"/>
    <property type="project" value="InterPro"/>
</dbReference>
<dbReference type="SMART" id="SM00823">
    <property type="entry name" value="PKS_PP"/>
    <property type="match status" value="1"/>
</dbReference>
<dbReference type="Pfam" id="PF00550">
    <property type="entry name" value="PP-binding"/>
    <property type="match status" value="1"/>
</dbReference>
<dbReference type="Proteomes" id="UP000236546">
    <property type="component" value="Unassembled WGS sequence"/>
</dbReference>
<comment type="pathway">
    <text evidence="1">Secondary metabolite biosynthesis.</text>
</comment>
<dbReference type="Pfam" id="PF02801">
    <property type="entry name" value="Ketoacyl-synt_C"/>
    <property type="match status" value="1"/>
</dbReference>
<dbReference type="Gene3D" id="3.90.180.10">
    <property type="entry name" value="Medium-chain alcohol dehydrogenases, catalytic domain"/>
    <property type="match status" value="1"/>
</dbReference>
<evidence type="ECO:0000259" key="10">
    <source>
        <dbReference type="PROSITE" id="PS50075"/>
    </source>
</evidence>
<keyword evidence="2" id="KW-0596">Phosphopantetheine</keyword>
<dbReference type="InterPro" id="IPR013217">
    <property type="entry name" value="Methyltransf_12"/>
</dbReference>
<evidence type="ECO:0000313" key="13">
    <source>
        <dbReference type="EMBL" id="PNP47301.1"/>
    </source>
</evidence>
<feature type="active site" description="Proton acceptor; for dehydratase activity" evidence="9">
    <location>
        <position position="1019"/>
    </location>
</feature>
<dbReference type="SMART" id="SM00829">
    <property type="entry name" value="PKS_ER"/>
    <property type="match status" value="1"/>
</dbReference>
<dbReference type="SMART" id="SM00827">
    <property type="entry name" value="PKS_AT"/>
    <property type="match status" value="1"/>
</dbReference>
<dbReference type="InterPro" id="IPR029063">
    <property type="entry name" value="SAM-dependent_MTases_sf"/>
</dbReference>
<dbReference type="Gene3D" id="3.40.366.10">
    <property type="entry name" value="Malonyl-Coenzyme A Acyl Carrier Protein, domain 2"/>
    <property type="match status" value="1"/>
</dbReference>
<dbReference type="InterPro" id="IPR049551">
    <property type="entry name" value="PKS_DH_C"/>
</dbReference>
<evidence type="ECO:0000313" key="14">
    <source>
        <dbReference type="Proteomes" id="UP000236546"/>
    </source>
</evidence>
<dbReference type="InterPro" id="IPR018201">
    <property type="entry name" value="Ketoacyl_synth_AS"/>
</dbReference>
<dbReference type="PROSITE" id="PS52019">
    <property type="entry name" value="PKS_MFAS_DH"/>
    <property type="match status" value="1"/>
</dbReference>
<dbReference type="PROSITE" id="PS00012">
    <property type="entry name" value="PHOSPHOPANTETHEINE"/>
    <property type="match status" value="1"/>
</dbReference>
<dbReference type="InterPro" id="IPR042104">
    <property type="entry name" value="PKS_dehydratase_sf"/>
</dbReference>
<dbReference type="Gene3D" id="3.40.50.150">
    <property type="entry name" value="Vaccinia Virus protein VP39"/>
    <property type="match status" value="1"/>
</dbReference>
<dbReference type="OrthoDB" id="329835at2759"/>
<dbReference type="Pfam" id="PF00107">
    <property type="entry name" value="ADH_zinc_N"/>
    <property type="match status" value="1"/>
</dbReference>
<evidence type="ECO:0000259" key="12">
    <source>
        <dbReference type="PROSITE" id="PS52019"/>
    </source>
</evidence>
<dbReference type="InterPro" id="IPR001227">
    <property type="entry name" value="Ac_transferase_dom_sf"/>
</dbReference>
<dbReference type="GO" id="GO:0004315">
    <property type="term" value="F:3-oxoacyl-[acyl-carrier-protein] synthase activity"/>
    <property type="evidence" value="ECO:0007669"/>
    <property type="project" value="InterPro"/>
</dbReference>
<dbReference type="GO" id="GO:0030639">
    <property type="term" value="P:polyketide biosynthetic process"/>
    <property type="evidence" value="ECO:0007669"/>
    <property type="project" value="UniProtKB-ARBA"/>
</dbReference>
<dbReference type="Pfam" id="PF23114">
    <property type="entry name" value="NAD-bd_HRPKS_sdrA"/>
    <property type="match status" value="1"/>
</dbReference>
<dbReference type="Gene3D" id="1.10.1200.10">
    <property type="entry name" value="ACP-like"/>
    <property type="match status" value="1"/>
</dbReference>
<dbReference type="Pfam" id="PF08240">
    <property type="entry name" value="ADH_N"/>
    <property type="match status" value="1"/>
</dbReference>
<dbReference type="InterPro" id="IPR050091">
    <property type="entry name" value="PKS_NRPS_Biosynth_Enz"/>
</dbReference>
<dbReference type="InterPro" id="IPR036291">
    <property type="entry name" value="NAD(P)-bd_dom_sf"/>
</dbReference>
<dbReference type="SMART" id="SM00822">
    <property type="entry name" value="PKS_KR"/>
    <property type="match status" value="1"/>
</dbReference>
<evidence type="ECO:0000256" key="7">
    <source>
        <dbReference type="ARBA" id="ARBA00023268"/>
    </source>
</evidence>
<dbReference type="CDD" id="cd02440">
    <property type="entry name" value="AdoMet_MTases"/>
    <property type="match status" value="1"/>
</dbReference>
<dbReference type="PANTHER" id="PTHR43775">
    <property type="entry name" value="FATTY ACID SYNTHASE"/>
    <property type="match status" value="1"/>
</dbReference>
<dbReference type="InterPro" id="IPR009081">
    <property type="entry name" value="PP-bd_ACP"/>
</dbReference>
<dbReference type="PROSITE" id="PS52004">
    <property type="entry name" value="KS3_2"/>
    <property type="match status" value="1"/>
</dbReference>
<dbReference type="SUPFAM" id="SSF51735">
    <property type="entry name" value="NAD(P)-binding Rossmann-fold domains"/>
    <property type="match status" value="2"/>
</dbReference>
<dbReference type="InterPro" id="IPR049900">
    <property type="entry name" value="PKS_mFAS_DH"/>
</dbReference>
<dbReference type="InterPro" id="IPR013154">
    <property type="entry name" value="ADH-like_N"/>
</dbReference>
<dbReference type="InterPro" id="IPR057326">
    <property type="entry name" value="KR_dom"/>
</dbReference>
<dbReference type="Pfam" id="PF21089">
    <property type="entry name" value="PKS_DH_N"/>
    <property type="match status" value="1"/>
</dbReference>
<keyword evidence="8" id="KW-0012">Acyltransferase</keyword>
<dbReference type="InterPro" id="IPR020843">
    <property type="entry name" value="ER"/>
</dbReference>
<dbReference type="SUPFAM" id="SSF50129">
    <property type="entry name" value="GroES-like"/>
    <property type="match status" value="1"/>
</dbReference>
<dbReference type="PANTHER" id="PTHR43775:SF29">
    <property type="entry name" value="ASPERFURANONE POLYKETIDE SYNTHASE AFOG-RELATED"/>
    <property type="match status" value="1"/>
</dbReference>
<dbReference type="InterPro" id="IPR020807">
    <property type="entry name" value="PKS_DH"/>
</dbReference>
<dbReference type="Pfam" id="PF00698">
    <property type="entry name" value="Acyl_transf_1"/>
    <property type="match status" value="1"/>
</dbReference>
<keyword evidence="4" id="KW-0808">Transferase</keyword>
<evidence type="ECO:0000256" key="8">
    <source>
        <dbReference type="ARBA" id="ARBA00023315"/>
    </source>
</evidence>
<evidence type="ECO:0000256" key="2">
    <source>
        <dbReference type="ARBA" id="ARBA00022450"/>
    </source>
</evidence>
<dbReference type="InterPro" id="IPR020806">
    <property type="entry name" value="PKS_PP-bd"/>
</dbReference>
<evidence type="ECO:0000259" key="11">
    <source>
        <dbReference type="PROSITE" id="PS52004"/>
    </source>
</evidence>
<keyword evidence="7" id="KW-0511">Multifunctional enzyme</keyword>
<dbReference type="Pfam" id="PF14765">
    <property type="entry name" value="PS-DH"/>
    <property type="match status" value="1"/>
</dbReference>
<dbReference type="SUPFAM" id="SSF53901">
    <property type="entry name" value="Thiolase-like"/>
    <property type="match status" value="1"/>
</dbReference>
<sequence length="2605" mass="286000">MAQTTSKIPDQGNGDIAVVGYSFRLPQDVNDDLSFWDVLENRRNLMTSWPESRMSAQSFLDTKPDKPFPKGGHFITEDIAGFDAPFFSVTAKEAAAMDPMQRLTLEASYRAFEKAGFPTENLKGSQTAVFHASMLEDYARLVAMDPDNSERTVITGGTVSCVIPNRVSWYFDLHGPSVHVNTACSSSLVAVDMACKTLRSGDASCALVTGANLLLDPAIFHFLSSQNFLAPDSRCYSFDHRARGYARGEGIIAVVLKPIAAAVRDGDMIRAVIRATGSNQDGYTPILTQPSQKAQEELIEHVYKQANLPLTDTRYVEAHGTGTPVGDPIEARAIGRVFRGYRSKTEPLYIGSVKSNIGHLEGASGLAGLLKVVLSLERGVIPPNALFEKINPAIDADFWHISIPTASVFWPSQGLRRASVNSFGFGGSNTHVVIDDALHYLRERDLPGNHCTVTVPKNVAGNLVSSPSPIIDGRLEDFSDSDLSVDSEKTAYTKASSQSSTTERLPKLLVWSAADEQATKRSIRDYELFYNEKIAGNRIKLDRLAYTLAARRTHMLWRSFAITVNDQDGTPGLDAVKPMRSSADATLAFVFTGQGAQYTGMGWDLVKYSVFADTLQRIEKIYESLGCTWSIFDELRSSKNIDLPQYSQPLSTAIQIALLELLASFGIVPKAVVGHSSGEIAAAYAIGALSLESACKVSYFRGQLAGKLKANNVSSPGAMMSINLTEANVPGYLAAIGDEVGSVCVACVNSPLNCTLSGPETAIDAIKVQADKDGIFAQKLKTGVAYHSPAMEAIAEEYITRMGSLEGASRQDLKVASAIPMVSSVSGKTVRPAALKTGQYWVNNMVSPVRFADAVQLLTQEPSKVQIGLRNITDLVEIGSHPALRRVAQDTIRQTVNKKQLIRYHAALQRSRPPMQMTLELVGQLFCLGYSVSISAVNQESGVDSKELAKKPAFLVNTPDYPFDRSQNYWAESRISRDYRLRGKVNGDFLGARASDWNPLAPRWRNFLSVESVPWAGHHKVSDTTLYPAAGMLVMAIEAVQQMAPSDREVFGFLVKQADFISPILVQETWEDRTETQVHLRPVDLQNGHDKDGSLGFEIDIFSYTRESWVKCFNASIQVDYKETTSIYGSERRKLRDSKIQKQFSQAAESCVWPVDSAVLYRDAAEVGLQYGDWFQLVQDARWDAKTTAIASINVSNDRYKTNSLMHPVVLDQAFHVLRVSSGQQFAANVPVRLLDAWFASSPKWQAPDTGSIRWISTSTSALAFEDAQGHGERGTLAALADDGTVLCTIEQAITAAVSNETASKEKKLLYSTEWKPQISLLEPQQLSLVCKADPSERDETTVIGNHAKICSALDLVSVRVLQRLDRAKIPDSLARHVEWVEHHVSNMTPEDRLLGESISDEDLEARLVEVEEVLPAWKLYTSCARKLPQILTGEIDPLQVVFESDQAEIFYADLFQKLCQDGRLGTILDLVSHETPAQRILEVGAGTGGMTSHVLSLLQQREERTGGSSFAEYTYTDISPMFFERAGNRWPHLKAQGRLTFKTFNLDKPIEDQGFQTESYDIVVAASVLHATPYLEATVRNVRRALKPGGRLILLEVINPDDIATNFMAGLVPGWWVAREAWRPHSAAVPEHLWDKCLRDHGFSGNDVVLRDYKSDSCHIMSILISTAVEEPKNAPEINSGKLVIVVDEQKSHWQTQLAELVQKELDPEATKALSICAFSLDELSQSLSDVTLDDVVVCIAEVHNQPLLSRLSEKSFKCLQYLVGNTTKLLWVTASSTDSEDYASYGVMQGFFRAIRAEQADSHIISLSIEGKVDSLKTAQFIAKTFRASFESPSSKELEYLVRDGLLMTGRAIEDVSGNDTLASLSSRRLQHKAWYDGPALQLSIGTHGALDTLRFVRDTKHDTDLGPNDVEIDAKAWGLNKQDLQAIMDRQDFHLTLQLGAECAGIVTHVGRDCDASIKIGDRVCMVTPGCMRQYPRGTEKSVYKIPDSMSFEGATSMLVPSMTAYYALINVGRLERDEKVIIHTAASAVGQAAVRIAQMQGAQVIATFSTPLERDTLTKTMGLSEDQILDSNSIEFTQAVMQLTGEYGVDVVFNQLAGKDVVRASYECLATGGRFLDIRSHTRDNNSAFSISIFDKNTSFSVIDVLDLNPRMIGTLLKKSMELMEQGLIQPPQLQCFNASEVERAFQELQSSDVSGRVIIKPQNDDLVPKFIQEQQPWKFDAEASYLIAGGSGGLGRAIAKWMVDHGAKNLIIPSRSGAASKAAQEMVKELTARGVKIVTPKCDVASEADLSDALDDCCRTMPPVKGCINAAMVLQDAVFQSSMTFEQWNLTMRSKVQTSWNLHRFLPKDLDFFIMLSSIAGVIGQMASANYSGGCTYQDALVRYRLAHGQTALSLDIGWMRNVGIVAENSAYQRQRQSLEDMKQIEDTELLAALTMYCDLGSPLSQIVAQAKGQVLLGLNTPADLLIKGRSPPQLMDRPLFAPFSFIADSGSATSNGANNNGGAAAGVRFRQTSDSGERSDIVLRALAARLARAMSISPDDVEPNKTLSHYGVDSLMSVDLRNWFGREFGATLPVFAIMGGSSIAKIVDFVVERSVAGEK</sequence>
<dbReference type="SUPFAM" id="SSF55048">
    <property type="entry name" value="Probable ACP-binding domain of malonyl-CoA ACP transacylase"/>
    <property type="match status" value="1"/>
</dbReference>
<organism evidence="13 14">
    <name type="scientific">Trichoderma gamsii</name>
    <dbReference type="NCBI Taxonomy" id="398673"/>
    <lineage>
        <taxon>Eukaryota</taxon>
        <taxon>Fungi</taxon>
        <taxon>Dikarya</taxon>
        <taxon>Ascomycota</taxon>
        <taxon>Pezizomycotina</taxon>
        <taxon>Sordariomycetes</taxon>
        <taxon>Hypocreomycetidae</taxon>
        <taxon>Hypocreales</taxon>
        <taxon>Hypocreaceae</taxon>
        <taxon>Trichoderma</taxon>
    </lineage>
</organism>
<dbReference type="InterPro" id="IPR020841">
    <property type="entry name" value="PKS_Beta-ketoAc_synthase_dom"/>
</dbReference>
<proteinExistence type="predicted"/>
<dbReference type="Pfam" id="PF08242">
    <property type="entry name" value="Methyltransf_12"/>
    <property type="match status" value="1"/>
</dbReference>
<name>A0A2K0TP46_9HYPO</name>
<dbReference type="PROSITE" id="PS00606">
    <property type="entry name" value="KS3_1"/>
    <property type="match status" value="1"/>
</dbReference>
<dbReference type="InterPro" id="IPR049552">
    <property type="entry name" value="PKS_DH_N"/>
</dbReference>
<dbReference type="CDD" id="cd05195">
    <property type="entry name" value="enoyl_red"/>
    <property type="match status" value="1"/>
</dbReference>
<evidence type="ECO:0000256" key="4">
    <source>
        <dbReference type="ARBA" id="ARBA00022679"/>
    </source>
</evidence>
<feature type="region of interest" description="C-terminal hotdog fold" evidence="9">
    <location>
        <begin position="1152"/>
        <end position="1304"/>
    </location>
</feature>
<dbReference type="InterPro" id="IPR016035">
    <property type="entry name" value="Acyl_Trfase/lysoPLipase"/>
</dbReference>
<reference evidence="13 14" key="1">
    <citation type="submission" date="2017-02" db="EMBL/GenBank/DDBJ databases">
        <title>Genomes of Trichoderma spp. with biocontrol activity.</title>
        <authorList>
            <person name="Gardiner D."/>
            <person name="Kazan K."/>
            <person name="Vos C."/>
            <person name="Harvey P."/>
        </authorList>
    </citation>
    <scope>NUCLEOTIDE SEQUENCE [LARGE SCALE GENOMIC DNA]</scope>
    <source>
        <strain evidence="13 14">A5MH</strain>
    </source>
</reference>
<dbReference type="CDD" id="cd00833">
    <property type="entry name" value="PKS"/>
    <property type="match status" value="1"/>
</dbReference>
<dbReference type="InterPro" id="IPR014030">
    <property type="entry name" value="Ketoacyl_synth_N"/>
</dbReference>
<dbReference type="SUPFAM" id="SSF52151">
    <property type="entry name" value="FabD/lysophospholipase-like"/>
    <property type="match status" value="1"/>
</dbReference>
<dbReference type="PROSITE" id="PS50075">
    <property type="entry name" value="CARRIER"/>
    <property type="match status" value="1"/>
</dbReference>
<dbReference type="Pfam" id="PF08659">
    <property type="entry name" value="KR"/>
    <property type="match status" value="1"/>
</dbReference>
<dbReference type="EMBL" id="MTYH01000013">
    <property type="protein sequence ID" value="PNP47301.1"/>
    <property type="molecule type" value="Genomic_DNA"/>
</dbReference>
<dbReference type="InterPro" id="IPR014031">
    <property type="entry name" value="Ketoacyl_synth_C"/>
</dbReference>
<dbReference type="Gene3D" id="3.10.129.110">
    <property type="entry name" value="Polyketide synthase dehydratase"/>
    <property type="match status" value="1"/>
</dbReference>
<dbReference type="InterPro" id="IPR016036">
    <property type="entry name" value="Malonyl_transacylase_ACP-bd"/>
</dbReference>
<keyword evidence="6" id="KW-0560">Oxidoreductase</keyword>
<feature type="active site" description="Proton donor; for dehydratase activity" evidence="9">
    <location>
        <position position="1212"/>
    </location>
</feature>
<feature type="region of interest" description="N-terminal hotdog fold" evidence="9">
    <location>
        <begin position="987"/>
        <end position="1124"/>
    </location>
</feature>
<accession>A0A2K0TP46</accession>
<evidence type="ECO:0000256" key="3">
    <source>
        <dbReference type="ARBA" id="ARBA00022553"/>
    </source>
</evidence>
<dbReference type="Gene3D" id="3.40.47.10">
    <property type="match status" value="1"/>
</dbReference>
<evidence type="ECO:0000256" key="1">
    <source>
        <dbReference type="ARBA" id="ARBA00005179"/>
    </source>
</evidence>
<dbReference type="SMART" id="SM00826">
    <property type="entry name" value="PKS_DH"/>
    <property type="match status" value="1"/>
</dbReference>
<feature type="domain" description="Ketosynthase family 3 (KS3)" evidence="11">
    <location>
        <begin position="13"/>
        <end position="436"/>
    </location>
</feature>
<evidence type="ECO:0000256" key="6">
    <source>
        <dbReference type="ARBA" id="ARBA00023002"/>
    </source>
</evidence>
<keyword evidence="3" id="KW-0597">Phosphoprotein</keyword>
<dbReference type="InterPro" id="IPR013968">
    <property type="entry name" value="PKS_KR"/>
</dbReference>
<dbReference type="GO" id="GO:0004312">
    <property type="term" value="F:fatty acid synthase activity"/>
    <property type="evidence" value="ECO:0007669"/>
    <property type="project" value="TreeGrafter"/>
</dbReference>
<dbReference type="SUPFAM" id="SSF53335">
    <property type="entry name" value="S-adenosyl-L-methionine-dependent methyltransferases"/>
    <property type="match status" value="1"/>
</dbReference>
<dbReference type="SUPFAM" id="SSF47336">
    <property type="entry name" value="ACP-like"/>
    <property type="match status" value="1"/>
</dbReference>
<evidence type="ECO:0000256" key="5">
    <source>
        <dbReference type="ARBA" id="ARBA00022857"/>
    </source>
</evidence>
<gene>
    <name evidence="13" type="ORF">TGAMA5MH_01117</name>
</gene>
<feature type="domain" description="Carrier" evidence="10">
    <location>
        <begin position="2523"/>
        <end position="2600"/>
    </location>
</feature>
<dbReference type="InterPro" id="IPR011032">
    <property type="entry name" value="GroES-like_sf"/>
</dbReference>
<dbReference type="InterPro" id="IPR006162">
    <property type="entry name" value="Ppantetheine_attach_site"/>
</dbReference>
<dbReference type="InterPro" id="IPR056501">
    <property type="entry name" value="NAD-bd_HRPKS_sdrA"/>
</dbReference>
<dbReference type="InterPro" id="IPR013149">
    <property type="entry name" value="ADH-like_C"/>
</dbReference>
<protein>
    <submittedName>
        <fullName evidence="13">Uncharacterized protein</fullName>
    </submittedName>
</protein>
<dbReference type="InterPro" id="IPR036736">
    <property type="entry name" value="ACP-like_sf"/>
</dbReference>
<comment type="caution">
    <text evidence="13">The sequence shown here is derived from an EMBL/GenBank/DDBJ whole genome shotgun (WGS) entry which is preliminary data.</text>
</comment>
<feature type="domain" description="PKS/mFAS DH" evidence="12">
    <location>
        <begin position="987"/>
        <end position="1304"/>
    </location>
</feature>
<dbReference type="InterPro" id="IPR016039">
    <property type="entry name" value="Thiolase-like"/>
</dbReference>
<dbReference type="GO" id="GO:0006633">
    <property type="term" value="P:fatty acid biosynthetic process"/>
    <property type="evidence" value="ECO:0007669"/>
    <property type="project" value="InterPro"/>
</dbReference>
<keyword evidence="5" id="KW-0521">NADP</keyword>